<feature type="coiled-coil region" evidence="1">
    <location>
        <begin position="532"/>
        <end position="566"/>
    </location>
</feature>
<evidence type="ECO:0000313" key="5">
    <source>
        <dbReference type="Proteomes" id="UP000327039"/>
    </source>
</evidence>
<dbReference type="PANTHER" id="PTHR30121">
    <property type="entry name" value="UNCHARACTERIZED PROTEIN YJGR-RELATED"/>
    <property type="match status" value="1"/>
</dbReference>
<keyword evidence="1" id="KW-0175">Coiled coil</keyword>
<dbReference type="InterPro" id="IPR033186">
    <property type="entry name" value="HerA_C"/>
</dbReference>
<organism evidence="4 5">
    <name type="scientific">Microbacterium radiodurans</name>
    <dbReference type="NCBI Taxonomy" id="661398"/>
    <lineage>
        <taxon>Bacteria</taxon>
        <taxon>Bacillati</taxon>
        <taxon>Actinomycetota</taxon>
        <taxon>Actinomycetes</taxon>
        <taxon>Micrococcales</taxon>
        <taxon>Microbacteriaceae</taxon>
        <taxon>Microbacterium</taxon>
    </lineage>
</organism>
<protein>
    <submittedName>
        <fullName evidence="4">DUF853 family protein</fullName>
    </submittedName>
</protein>
<feature type="domain" description="Helicase HerA-like C-terminal" evidence="3">
    <location>
        <begin position="113"/>
        <end position="613"/>
    </location>
</feature>
<evidence type="ECO:0000313" key="4">
    <source>
        <dbReference type="EMBL" id="KAA9085167.1"/>
    </source>
</evidence>
<dbReference type="InterPro" id="IPR051162">
    <property type="entry name" value="T4SS_component"/>
</dbReference>
<keyword evidence="5" id="KW-1185">Reference proteome</keyword>
<dbReference type="InterPro" id="IPR027417">
    <property type="entry name" value="P-loop_NTPase"/>
</dbReference>
<evidence type="ECO:0000256" key="2">
    <source>
        <dbReference type="SAM" id="MobiDB-lite"/>
    </source>
</evidence>
<feature type="compositionally biased region" description="Basic and acidic residues" evidence="2">
    <location>
        <begin position="575"/>
        <end position="590"/>
    </location>
</feature>
<dbReference type="AlphaFoldDB" id="A0A5J5INY4"/>
<dbReference type="SUPFAM" id="SSF52540">
    <property type="entry name" value="P-loop containing nucleoside triphosphate hydrolases"/>
    <property type="match status" value="1"/>
</dbReference>
<reference evidence="5" key="1">
    <citation type="submission" date="2019-09" db="EMBL/GenBank/DDBJ databases">
        <title>Mumia zhuanghuii sp. nov. isolated from the intestinal contents of plateau pika (Ochotona curzoniae) in the Qinghai-Tibet plateau of China.</title>
        <authorList>
            <person name="Tian Z."/>
        </authorList>
    </citation>
    <scope>NUCLEOTIDE SEQUENCE [LARGE SCALE GENOMIC DNA]</scope>
    <source>
        <strain evidence="5">DSM 25564</strain>
    </source>
</reference>
<dbReference type="Gene3D" id="3.40.50.300">
    <property type="entry name" value="P-loop containing nucleotide triphosphate hydrolases"/>
    <property type="match status" value="2"/>
</dbReference>
<evidence type="ECO:0000256" key="1">
    <source>
        <dbReference type="SAM" id="Coils"/>
    </source>
</evidence>
<feature type="coiled-coil region" evidence="1">
    <location>
        <begin position="20"/>
        <end position="56"/>
    </location>
</feature>
<dbReference type="PANTHER" id="PTHR30121:SF6">
    <property type="entry name" value="SLR6007 PROTEIN"/>
    <property type="match status" value="1"/>
</dbReference>
<sequence length="633" mass="65616">MSTSIPNDPDAAGAAESAEAAVARTELARLRADAEAAEAELAAARARAALAAAEAEAAAYAAGAGPESGAGEAPAAPVPTAAGPLPAAEVDRIRSGYAFTGPALELGSLVNGDPDPTVPIRIPLAMTNRHGLVAGATGTGKTRTLQGLVEQLAANGVPVFAADVKGDLSGIATAGEGSEKLLARTRAIGQDWVPRDYATEFLALGGAGAGVPVRATVSGFGPLLLAKVLGLNATQESSLALVFHYADRNGLALVDLSDLRAVLSYLTGGEGKAELKELGGLSAATAGVILRELVAFADAGADVFFGEPEFDVRDLLRTTPEGEGIVSLLELPGVVDKPALFSTFLMYLLAELFEVLPEAGDLDKPKLVFFFDEAHLLFRDASKDFLAAIVQTVRLIRSKGVGIFFVTQTPKDVPADVLGQLGSRIQHALRAFTPDDAKALRASVGTYPTSGYDLERTLQELGTGEAVVTVMDEDGVPTPVAWTRLRAPQALMSPSPAGAVAHLVAASPLQQAYGAAIDRESAREILTARMNAAQAAAAAAAAEDARRKAEQDAAKLRARADAEYAKQMTAIRKQAAADEAKERREYEKLARGSASRSRARSSSSSPVEQILGSRAAQNVLSGVLRGIFGTGRR</sequence>
<dbReference type="Pfam" id="PF05872">
    <property type="entry name" value="HerA_C"/>
    <property type="match status" value="1"/>
</dbReference>
<evidence type="ECO:0000259" key="3">
    <source>
        <dbReference type="Pfam" id="PF05872"/>
    </source>
</evidence>
<accession>A0A5J5INY4</accession>
<proteinExistence type="predicted"/>
<dbReference type="OrthoDB" id="9758751at2"/>
<feature type="compositionally biased region" description="Low complexity" evidence="2">
    <location>
        <begin position="591"/>
        <end position="605"/>
    </location>
</feature>
<feature type="region of interest" description="Disordered" evidence="2">
    <location>
        <begin position="575"/>
        <end position="609"/>
    </location>
</feature>
<comment type="caution">
    <text evidence="4">The sequence shown here is derived from an EMBL/GenBank/DDBJ whole genome shotgun (WGS) entry which is preliminary data.</text>
</comment>
<dbReference type="RefSeq" id="WP_150419890.1">
    <property type="nucleotide sequence ID" value="NZ_VYRZ01000003.1"/>
</dbReference>
<dbReference type="EMBL" id="VYRZ01000003">
    <property type="protein sequence ID" value="KAA9085167.1"/>
    <property type="molecule type" value="Genomic_DNA"/>
</dbReference>
<gene>
    <name evidence="4" type="ORF">F6B42_11775</name>
</gene>
<dbReference type="Proteomes" id="UP000327039">
    <property type="component" value="Unassembled WGS sequence"/>
</dbReference>
<name>A0A5J5INY4_9MICO</name>